<evidence type="ECO:0000256" key="5">
    <source>
        <dbReference type="ARBA" id="ARBA00023015"/>
    </source>
</evidence>
<dbReference type="PANTHER" id="PTHR42713:SF3">
    <property type="entry name" value="TRANSCRIPTIONAL REGULATORY PROTEIN HPTR"/>
    <property type="match status" value="1"/>
</dbReference>
<gene>
    <name evidence="11" type="ORF">EHS13_23625</name>
</gene>
<evidence type="ECO:0000256" key="1">
    <source>
        <dbReference type="ARBA" id="ARBA00004496"/>
    </source>
</evidence>
<dbReference type="CDD" id="cd17536">
    <property type="entry name" value="REC_YesN-like"/>
    <property type="match status" value="1"/>
</dbReference>
<evidence type="ECO:0000256" key="6">
    <source>
        <dbReference type="ARBA" id="ARBA00023125"/>
    </source>
</evidence>
<keyword evidence="3 8" id="KW-0597">Phosphoprotein</keyword>
<dbReference type="RefSeq" id="WP_155702769.1">
    <property type="nucleotide sequence ID" value="NZ_CP034235.1"/>
</dbReference>
<dbReference type="Pfam" id="PF12833">
    <property type="entry name" value="HTH_18"/>
    <property type="match status" value="1"/>
</dbReference>
<dbReference type="PROSITE" id="PS50110">
    <property type="entry name" value="RESPONSE_REGULATORY"/>
    <property type="match status" value="1"/>
</dbReference>
<organism evidence="11 12">
    <name type="scientific">Paenibacillus psychroresistens</name>
    <dbReference type="NCBI Taxonomy" id="1778678"/>
    <lineage>
        <taxon>Bacteria</taxon>
        <taxon>Bacillati</taxon>
        <taxon>Bacillota</taxon>
        <taxon>Bacilli</taxon>
        <taxon>Bacillales</taxon>
        <taxon>Paenibacillaceae</taxon>
        <taxon>Paenibacillus</taxon>
    </lineage>
</organism>
<dbReference type="SMART" id="SM00448">
    <property type="entry name" value="REC"/>
    <property type="match status" value="1"/>
</dbReference>
<dbReference type="SUPFAM" id="SSF52172">
    <property type="entry name" value="CheY-like"/>
    <property type="match status" value="1"/>
</dbReference>
<dbReference type="GO" id="GO:0043565">
    <property type="term" value="F:sequence-specific DNA binding"/>
    <property type="evidence" value="ECO:0007669"/>
    <property type="project" value="InterPro"/>
</dbReference>
<evidence type="ECO:0000259" key="9">
    <source>
        <dbReference type="PROSITE" id="PS01124"/>
    </source>
</evidence>
<accession>A0A6B8RQ48</accession>
<dbReference type="InterPro" id="IPR011006">
    <property type="entry name" value="CheY-like_superfamily"/>
</dbReference>
<dbReference type="InterPro" id="IPR001789">
    <property type="entry name" value="Sig_transdc_resp-reg_receiver"/>
</dbReference>
<dbReference type="AlphaFoldDB" id="A0A6B8RQ48"/>
<evidence type="ECO:0000259" key="10">
    <source>
        <dbReference type="PROSITE" id="PS50110"/>
    </source>
</evidence>
<dbReference type="Gene3D" id="3.40.50.2300">
    <property type="match status" value="1"/>
</dbReference>
<evidence type="ECO:0000313" key="12">
    <source>
        <dbReference type="Proteomes" id="UP000426246"/>
    </source>
</evidence>
<dbReference type="KEGG" id="ppsc:EHS13_23625"/>
<keyword evidence="4" id="KW-0902">Two-component regulatory system</keyword>
<evidence type="ECO:0000256" key="4">
    <source>
        <dbReference type="ARBA" id="ARBA00023012"/>
    </source>
</evidence>
<dbReference type="GO" id="GO:0005737">
    <property type="term" value="C:cytoplasm"/>
    <property type="evidence" value="ECO:0007669"/>
    <property type="project" value="UniProtKB-SubCell"/>
</dbReference>
<evidence type="ECO:0000313" key="11">
    <source>
        <dbReference type="EMBL" id="QGQ97665.1"/>
    </source>
</evidence>
<protein>
    <submittedName>
        <fullName evidence="11">Response regulator</fullName>
    </submittedName>
</protein>
<dbReference type="PROSITE" id="PS01124">
    <property type="entry name" value="HTH_ARAC_FAMILY_2"/>
    <property type="match status" value="1"/>
</dbReference>
<reference evidence="12" key="1">
    <citation type="submission" date="2018-11" db="EMBL/GenBank/DDBJ databases">
        <title>Complete genome sequence of Paenibacillus sp. ML311-T8.</title>
        <authorList>
            <person name="Nam Y.-D."/>
            <person name="Kang J."/>
            <person name="Chung W.-H."/>
            <person name="Park Y.S."/>
        </authorList>
    </citation>
    <scope>NUCLEOTIDE SEQUENCE [LARGE SCALE GENOMIC DNA]</scope>
    <source>
        <strain evidence="12">ML311-T8</strain>
    </source>
</reference>
<keyword evidence="6" id="KW-0238">DNA-binding</keyword>
<proteinExistence type="predicted"/>
<dbReference type="SMART" id="SM00342">
    <property type="entry name" value="HTH_ARAC"/>
    <property type="match status" value="1"/>
</dbReference>
<keyword evidence="2" id="KW-0963">Cytoplasm</keyword>
<dbReference type="InterPro" id="IPR051552">
    <property type="entry name" value="HptR"/>
</dbReference>
<dbReference type="GO" id="GO:0003700">
    <property type="term" value="F:DNA-binding transcription factor activity"/>
    <property type="evidence" value="ECO:0007669"/>
    <property type="project" value="InterPro"/>
</dbReference>
<comment type="subcellular location">
    <subcellularLocation>
        <location evidence="1">Cytoplasm</location>
    </subcellularLocation>
</comment>
<dbReference type="Proteomes" id="UP000426246">
    <property type="component" value="Chromosome"/>
</dbReference>
<dbReference type="InterPro" id="IPR018060">
    <property type="entry name" value="HTH_AraC"/>
</dbReference>
<dbReference type="Pfam" id="PF00072">
    <property type="entry name" value="Response_reg"/>
    <property type="match status" value="1"/>
</dbReference>
<keyword evidence="12" id="KW-1185">Reference proteome</keyword>
<dbReference type="PANTHER" id="PTHR42713">
    <property type="entry name" value="HISTIDINE KINASE-RELATED"/>
    <property type="match status" value="1"/>
</dbReference>
<keyword evidence="5" id="KW-0805">Transcription regulation</keyword>
<keyword evidence="7" id="KW-0804">Transcription</keyword>
<dbReference type="InterPro" id="IPR009057">
    <property type="entry name" value="Homeodomain-like_sf"/>
</dbReference>
<evidence type="ECO:0000256" key="7">
    <source>
        <dbReference type="ARBA" id="ARBA00023163"/>
    </source>
</evidence>
<evidence type="ECO:0000256" key="2">
    <source>
        <dbReference type="ARBA" id="ARBA00022490"/>
    </source>
</evidence>
<dbReference type="OrthoDB" id="342399at2"/>
<dbReference type="SUPFAM" id="SSF46689">
    <property type="entry name" value="Homeodomain-like"/>
    <property type="match status" value="2"/>
</dbReference>
<name>A0A6B8RQ48_9BACL</name>
<sequence>MLNVLIVDDEKWMRKTLRNAVEWNQLGMNLVFEAEDGAQAYEAIIRLKPELVLADIQMPGMDGITLLRRVKDEGIMSMFIFLSGYDRFDYAQNAINLGAIGYLLKPVDEHELKEMLIKAKELHLDKQVEQHKKMEGLVSRLLQGEAKSEHYQEFLQLQPKAVLNKFVVVAVELDDMNTINWNKMNQNQTIITAWKTQTVKCGFTCEFVFSKAGISVLIMPNKQLQEMESAVIEAMCRKAAAEIRNLTGYTISCGIGQMVSSFSLINSSYLESGKALEYKLLLGKESIVAYERLRIKTFGVELLDHALKVTIANFIKQGDPNHIDSIIQSVKSRMEECQPTPQDLKLFIYSFIDLISHSLLAKTALESQMDPNKLYEDICNCVGLEAVFLRLKSLLEKVSSVAFLDQGDFYKKLVEGIKVYIHSQYKQDISLESISREFHFSPNYISKIFKEATGESILDYALNFRMQVAKELLLSLHNSISDVAGMVGYKDNPKYFTKVFKKSVGITPMEYLHKRKL</sequence>
<evidence type="ECO:0000256" key="3">
    <source>
        <dbReference type="ARBA" id="ARBA00022553"/>
    </source>
</evidence>
<evidence type="ECO:0000256" key="8">
    <source>
        <dbReference type="PROSITE-ProRule" id="PRU00169"/>
    </source>
</evidence>
<dbReference type="Gene3D" id="1.10.10.60">
    <property type="entry name" value="Homeodomain-like"/>
    <property type="match status" value="2"/>
</dbReference>
<dbReference type="EMBL" id="CP034235">
    <property type="protein sequence ID" value="QGQ97665.1"/>
    <property type="molecule type" value="Genomic_DNA"/>
</dbReference>
<feature type="domain" description="Response regulatory" evidence="10">
    <location>
        <begin position="3"/>
        <end position="120"/>
    </location>
</feature>
<dbReference type="GO" id="GO:0000160">
    <property type="term" value="P:phosphorelay signal transduction system"/>
    <property type="evidence" value="ECO:0007669"/>
    <property type="project" value="UniProtKB-KW"/>
</dbReference>
<feature type="domain" description="HTH araC/xylS-type" evidence="9">
    <location>
        <begin position="415"/>
        <end position="514"/>
    </location>
</feature>
<feature type="modified residue" description="4-aspartylphosphate" evidence="8">
    <location>
        <position position="55"/>
    </location>
</feature>